<proteinExistence type="inferred from homology"/>
<dbReference type="PANTHER" id="PTHR30502:SF0">
    <property type="entry name" value="PHOSPHOENOLPYRUVATE CARBOXYLASE FAMILY PROTEIN"/>
    <property type="match status" value="1"/>
</dbReference>
<dbReference type="InterPro" id="IPR050251">
    <property type="entry name" value="HpcH-HpaI_aldolase"/>
</dbReference>
<dbReference type="Proteomes" id="UP000237144">
    <property type="component" value="Unassembled WGS sequence"/>
</dbReference>
<comment type="similarity">
    <text evidence="1">Belongs to the HpcH/HpaI aldolase family.</text>
</comment>
<dbReference type="GO" id="GO:0046872">
    <property type="term" value="F:metal ion binding"/>
    <property type="evidence" value="ECO:0007669"/>
    <property type="project" value="UniProtKB-KW"/>
</dbReference>
<protein>
    <recommendedName>
        <fullName evidence="4">HpcH/HpaI aldolase/citrate lyase domain-containing protein</fullName>
    </recommendedName>
</protein>
<dbReference type="AlphaFoldDB" id="A0A2S5B046"/>
<dbReference type="OrthoDB" id="1621678at2759"/>
<evidence type="ECO:0000259" key="4">
    <source>
        <dbReference type="Pfam" id="PF03328"/>
    </source>
</evidence>
<dbReference type="Pfam" id="PF03328">
    <property type="entry name" value="HpcH_HpaI"/>
    <property type="match status" value="1"/>
</dbReference>
<dbReference type="GO" id="GO:0016832">
    <property type="term" value="F:aldehyde-lyase activity"/>
    <property type="evidence" value="ECO:0007669"/>
    <property type="project" value="TreeGrafter"/>
</dbReference>
<keyword evidence="6" id="KW-1185">Reference proteome</keyword>
<dbReference type="EMBL" id="PJQD01000140">
    <property type="protein sequence ID" value="POY70146.1"/>
    <property type="molecule type" value="Genomic_DNA"/>
</dbReference>
<evidence type="ECO:0000313" key="5">
    <source>
        <dbReference type="EMBL" id="POY70146.1"/>
    </source>
</evidence>
<evidence type="ECO:0000256" key="2">
    <source>
        <dbReference type="ARBA" id="ARBA00022723"/>
    </source>
</evidence>
<dbReference type="InterPro" id="IPR005000">
    <property type="entry name" value="Aldolase/citrate-lyase_domain"/>
</dbReference>
<evidence type="ECO:0000313" key="6">
    <source>
        <dbReference type="Proteomes" id="UP000237144"/>
    </source>
</evidence>
<evidence type="ECO:0000256" key="3">
    <source>
        <dbReference type="ARBA" id="ARBA00023239"/>
    </source>
</evidence>
<comment type="caution">
    <text evidence="5">The sequence shown here is derived from an EMBL/GenBank/DDBJ whole genome shotgun (WGS) entry which is preliminary data.</text>
</comment>
<keyword evidence="2" id="KW-0479">Metal-binding</keyword>
<evidence type="ECO:0000256" key="1">
    <source>
        <dbReference type="ARBA" id="ARBA00005568"/>
    </source>
</evidence>
<dbReference type="GO" id="GO:0005737">
    <property type="term" value="C:cytoplasm"/>
    <property type="evidence" value="ECO:0007669"/>
    <property type="project" value="TreeGrafter"/>
</dbReference>
<gene>
    <name evidence="5" type="ORF">BMF94_6729</name>
</gene>
<reference evidence="5 6" key="1">
    <citation type="journal article" date="2018" name="Front. Microbiol.">
        <title>Prospects for Fungal Bioremediation of Acidic Radioactive Waste Sites: Characterization and Genome Sequence of Rhodotorula taiwanensis MD1149.</title>
        <authorList>
            <person name="Tkavc R."/>
            <person name="Matrosova V.Y."/>
            <person name="Grichenko O.E."/>
            <person name="Gostincar C."/>
            <person name="Volpe R.P."/>
            <person name="Klimenkova P."/>
            <person name="Gaidamakova E.K."/>
            <person name="Zhou C.E."/>
            <person name="Stewart B.J."/>
            <person name="Lyman M.G."/>
            <person name="Malfatti S.A."/>
            <person name="Rubinfeld B."/>
            <person name="Courtot M."/>
            <person name="Singh J."/>
            <person name="Dalgard C.L."/>
            <person name="Hamilton T."/>
            <person name="Frey K.G."/>
            <person name="Gunde-Cimerman N."/>
            <person name="Dugan L."/>
            <person name="Daly M.J."/>
        </authorList>
    </citation>
    <scope>NUCLEOTIDE SEQUENCE [LARGE SCALE GENOMIC DNA]</scope>
    <source>
        <strain evidence="5 6">MD1149</strain>
    </source>
</reference>
<dbReference type="STRING" id="741276.A0A2S5B046"/>
<organism evidence="5 6">
    <name type="scientific">Rhodotorula taiwanensis</name>
    <dbReference type="NCBI Taxonomy" id="741276"/>
    <lineage>
        <taxon>Eukaryota</taxon>
        <taxon>Fungi</taxon>
        <taxon>Dikarya</taxon>
        <taxon>Basidiomycota</taxon>
        <taxon>Pucciniomycotina</taxon>
        <taxon>Microbotryomycetes</taxon>
        <taxon>Sporidiobolales</taxon>
        <taxon>Sporidiobolaceae</taxon>
        <taxon>Rhodotorula</taxon>
    </lineage>
</organism>
<name>A0A2S5B046_9BASI</name>
<feature type="domain" description="HpcH/HpaI aldolase/citrate lyase" evidence="4">
    <location>
        <begin position="32"/>
        <end position="240"/>
    </location>
</feature>
<sequence>MDKCTFLRAALRAKQPALGTWLTLPGTAVARTIASVPGLQWMLIDAEHGQITDKDYYELNNSIVSHGVSPIIRIPFAEGWLIKRALDSGAHGLMVPMVHNAKIARSVVSLAKFPPQGERGFGSPFTQHAFGVSASDYETQCNEYLLTILQIESREGLDNIDEIAAVEGADVMFIGPFDLAKSMQVQFGGDEHEKAIATVLKATQAAGKYASIFCLSGEQARKRLDQGFDMVSIATDTASITRDLTLQLETVRA</sequence>
<dbReference type="InterPro" id="IPR040442">
    <property type="entry name" value="Pyrv_kinase-like_dom_sf"/>
</dbReference>
<keyword evidence="3" id="KW-0456">Lyase</keyword>
<dbReference type="InterPro" id="IPR015813">
    <property type="entry name" value="Pyrv/PenolPyrv_kinase-like_dom"/>
</dbReference>
<dbReference type="PANTHER" id="PTHR30502">
    <property type="entry name" value="2-KETO-3-DEOXY-L-RHAMNONATE ALDOLASE"/>
    <property type="match status" value="1"/>
</dbReference>
<dbReference type="SUPFAM" id="SSF51621">
    <property type="entry name" value="Phosphoenolpyruvate/pyruvate domain"/>
    <property type="match status" value="1"/>
</dbReference>
<dbReference type="Gene3D" id="3.20.20.60">
    <property type="entry name" value="Phosphoenolpyruvate-binding domains"/>
    <property type="match status" value="1"/>
</dbReference>
<accession>A0A2S5B046</accession>